<evidence type="ECO:0000313" key="1">
    <source>
        <dbReference type="EMBL" id="KAH3791884.1"/>
    </source>
</evidence>
<dbReference type="AlphaFoldDB" id="A0A9D4J0Z6"/>
<comment type="caution">
    <text evidence="1">The sequence shown here is derived from an EMBL/GenBank/DDBJ whole genome shotgun (WGS) entry which is preliminary data.</text>
</comment>
<name>A0A9D4J0Z6_DREPO</name>
<reference evidence="1" key="1">
    <citation type="journal article" date="2019" name="bioRxiv">
        <title>The Genome of the Zebra Mussel, Dreissena polymorpha: A Resource for Invasive Species Research.</title>
        <authorList>
            <person name="McCartney M.A."/>
            <person name="Auch B."/>
            <person name="Kono T."/>
            <person name="Mallez S."/>
            <person name="Zhang Y."/>
            <person name="Obille A."/>
            <person name="Becker A."/>
            <person name="Abrahante J.E."/>
            <person name="Garbe J."/>
            <person name="Badalamenti J.P."/>
            <person name="Herman A."/>
            <person name="Mangelson H."/>
            <person name="Liachko I."/>
            <person name="Sullivan S."/>
            <person name="Sone E.D."/>
            <person name="Koren S."/>
            <person name="Silverstein K.A.T."/>
            <person name="Beckman K.B."/>
            <person name="Gohl D.M."/>
        </authorList>
    </citation>
    <scope>NUCLEOTIDE SEQUENCE</scope>
    <source>
        <strain evidence="1">Duluth1</strain>
        <tissue evidence="1">Whole animal</tissue>
    </source>
</reference>
<organism evidence="1 2">
    <name type="scientific">Dreissena polymorpha</name>
    <name type="common">Zebra mussel</name>
    <name type="synonym">Mytilus polymorpha</name>
    <dbReference type="NCBI Taxonomy" id="45954"/>
    <lineage>
        <taxon>Eukaryota</taxon>
        <taxon>Metazoa</taxon>
        <taxon>Spiralia</taxon>
        <taxon>Lophotrochozoa</taxon>
        <taxon>Mollusca</taxon>
        <taxon>Bivalvia</taxon>
        <taxon>Autobranchia</taxon>
        <taxon>Heteroconchia</taxon>
        <taxon>Euheterodonta</taxon>
        <taxon>Imparidentia</taxon>
        <taxon>Neoheterodontei</taxon>
        <taxon>Myida</taxon>
        <taxon>Dreissenoidea</taxon>
        <taxon>Dreissenidae</taxon>
        <taxon>Dreissena</taxon>
    </lineage>
</organism>
<reference evidence="1" key="2">
    <citation type="submission" date="2020-11" db="EMBL/GenBank/DDBJ databases">
        <authorList>
            <person name="McCartney M.A."/>
            <person name="Auch B."/>
            <person name="Kono T."/>
            <person name="Mallez S."/>
            <person name="Becker A."/>
            <person name="Gohl D.M."/>
            <person name="Silverstein K.A.T."/>
            <person name="Koren S."/>
            <person name="Bechman K.B."/>
            <person name="Herman A."/>
            <person name="Abrahante J.E."/>
            <person name="Garbe J."/>
        </authorList>
    </citation>
    <scope>NUCLEOTIDE SEQUENCE</scope>
    <source>
        <strain evidence="1">Duluth1</strain>
        <tissue evidence="1">Whole animal</tissue>
    </source>
</reference>
<protein>
    <submittedName>
        <fullName evidence="1">Uncharacterized protein</fullName>
    </submittedName>
</protein>
<gene>
    <name evidence="1" type="ORF">DPMN_145375</name>
</gene>
<dbReference type="EMBL" id="JAIWYP010000007">
    <property type="protein sequence ID" value="KAH3791884.1"/>
    <property type="molecule type" value="Genomic_DNA"/>
</dbReference>
<evidence type="ECO:0000313" key="2">
    <source>
        <dbReference type="Proteomes" id="UP000828390"/>
    </source>
</evidence>
<accession>A0A9D4J0Z6</accession>
<dbReference type="Proteomes" id="UP000828390">
    <property type="component" value="Unassembled WGS sequence"/>
</dbReference>
<keyword evidence="2" id="KW-1185">Reference proteome</keyword>
<proteinExistence type="predicted"/>
<sequence>MHPNKHPTLNRRRMLVEFRRCRNGSIALPELSSNWFTSPAEVTGHQKLYSVTDSETALNTRPVVSRGSVSLQEICVFYIDCSSETKLCGDNFAGVPDKVMPAWRCRNGSIALPELSSNWFTSPAEVTGHQKLYSVTDSETALNTRPVVSRGSVSLQEICVFYIDCSSETKLCGDNFAGVPDNVMPAWRCRNGSIALPELSSNWFTSPAEVTGHQKLYSVTDSETALNTRPVVSRGSVSLQEICVFYIDCSSETKLCGDNFAGVPDNVMPAWRCRNGSIALPELSSNWFTSPAEVTGHQKLYSVTDSETALNTRPVVSRGSVSLQEICVFYIDCSSETKLCGDNFAGVPDNVMPAWRCRNGSIALPELSSNWFTSPAEVTGHQKLYSVTDSETALNTRPVVSRGSVSLQVNYTELSTRARLTLSGACPRRNSSRGIIGPGVTKDLKLMSDDDFF</sequence>